<feature type="compositionally biased region" description="Basic and acidic residues" evidence="1">
    <location>
        <begin position="524"/>
        <end position="536"/>
    </location>
</feature>
<dbReference type="InterPro" id="IPR044719">
    <property type="entry name" value="TIC62"/>
</dbReference>
<dbReference type="Proteomes" id="UP001374535">
    <property type="component" value="Chromosome 7"/>
</dbReference>
<dbReference type="CDD" id="cd05243">
    <property type="entry name" value="SDR_a5"/>
    <property type="match status" value="1"/>
</dbReference>
<dbReference type="Pfam" id="PF13460">
    <property type="entry name" value="NAD_binding_10"/>
    <property type="match status" value="1"/>
</dbReference>
<feature type="domain" description="NAD(P)-binding" evidence="2">
    <location>
        <begin position="87"/>
        <end position="273"/>
    </location>
</feature>
<accession>A0AAQ3RQM5</accession>
<feature type="compositionally biased region" description="Pro residues" evidence="1">
    <location>
        <begin position="375"/>
        <end position="384"/>
    </location>
</feature>
<feature type="region of interest" description="Disordered" evidence="1">
    <location>
        <begin position="363"/>
        <end position="561"/>
    </location>
</feature>
<evidence type="ECO:0000313" key="3">
    <source>
        <dbReference type="EMBL" id="WVZ04179.1"/>
    </source>
</evidence>
<dbReference type="PANTHER" id="PTHR47285:SF1">
    <property type="entry name" value="PROTEIN TIC 62, CHLOROPLASTIC"/>
    <property type="match status" value="1"/>
</dbReference>
<dbReference type="PANTHER" id="PTHR47285">
    <property type="entry name" value="PROTEIN TIC 62, CHLOROPLASTIC"/>
    <property type="match status" value="1"/>
</dbReference>
<dbReference type="Gene3D" id="3.40.50.720">
    <property type="entry name" value="NAD(P)-binding Rossmann-like Domain"/>
    <property type="match status" value="1"/>
</dbReference>
<feature type="compositionally biased region" description="Low complexity" evidence="1">
    <location>
        <begin position="493"/>
        <end position="503"/>
    </location>
</feature>
<keyword evidence="4" id="KW-1185">Reference proteome</keyword>
<evidence type="ECO:0000313" key="4">
    <source>
        <dbReference type="Proteomes" id="UP001374535"/>
    </source>
</evidence>
<evidence type="ECO:0000256" key="1">
    <source>
        <dbReference type="SAM" id="MobiDB-lite"/>
    </source>
</evidence>
<dbReference type="AlphaFoldDB" id="A0AAQ3RQM5"/>
<feature type="compositionally biased region" description="Polar residues" evidence="1">
    <location>
        <begin position="510"/>
        <end position="522"/>
    </location>
</feature>
<dbReference type="InterPro" id="IPR016040">
    <property type="entry name" value="NAD(P)-bd_dom"/>
</dbReference>
<dbReference type="InterPro" id="IPR036291">
    <property type="entry name" value="NAD(P)-bd_dom_sf"/>
</dbReference>
<reference evidence="3 4" key="1">
    <citation type="journal article" date="2023" name="Life. Sci Alliance">
        <title>Evolutionary insights into 3D genome organization and epigenetic landscape of Vigna mungo.</title>
        <authorList>
            <person name="Junaid A."/>
            <person name="Singh B."/>
            <person name="Bhatia S."/>
        </authorList>
    </citation>
    <scope>NUCLEOTIDE SEQUENCE [LARGE SCALE GENOMIC DNA]</scope>
    <source>
        <strain evidence="3">Urdbean</strain>
    </source>
</reference>
<dbReference type="SUPFAM" id="SSF51735">
    <property type="entry name" value="NAD(P)-binding Rossmann-fold domains"/>
    <property type="match status" value="1"/>
</dbReference>
<name>A0AAQ3RQM5_VIGMU</name>
<proteinExistence type="predicted"/>
<feature type="compositionally biased region" description="Polar residues" evidence="1">
    <location>
        <begin position="439"/>
        <end position="454"/>
    </location>
</feature>
<sequence>MEAFSLQSLTLTTIPSSLSQRGATEKPCAHVNLSHFTRYPCSTTSTKHRIRCTRTQASGSTKSSVGTAEGISEKTDSKDDNLVFVAGATGKVGSRTVRELIKLGFRVRAGVRSAQRAGTLTKSVQELKLDGSSATGGGQAVEKLEIVECDLEKPDTIGLALSNASTVICTIGASEKEVFDITGPFRIDYQATKNLIDAATVAKVNHFILVTSLGTNKIGFPAAILKKAEEALVASGLPYTIVRPGGMERPTDAFKETHNITLSTEDTLFGGLVSNLQNNRICCPMWLVYSESNVNMLVVVVASYEYQYVLLIKLIAELLAVIAKNRDLSYCKIVEATAETTAPLTPMEELLAKIPSQRPYISSPKVLPPLRKPDIPAPSIPDPPANVVTVEPSIATEQEASQPKPVAKQPLSPYTAYDDLKPPTSPTPSQPGSEKQAKISETVTKPSVSDTPSSVPGVDGITQATSSPKVEKPLSPYVAYPDLKPPTSPSPNAPVVSVSTSAADGVPQIDTISSNGTPQLSTPDEPKEEHLPEPKSRPLSPYTMYEDLKPPASPSPSFRNF</sequence>
<feature type="compositionally biased region" description="Pro residues" evidence="1">
    <location>
        <begin position="483"/>
        <end position="492"/>
    </location>
</feature>
<protein>
    <recommendedName>
        <fullName evidence="2">NAD(P)-binding domain-containing protein</fullName>
    </recommendedName>
</protein>
<organism evidence="3 4">
    <name type="scientific">Vigna mungo</name>
    <name type="common">Black gram</name>
    <name type="synonym">Phaseolus mungo</name>
    <dbReference type="NCBI Taxonomy" id="3915"/>
    <lineage>
        <taxon>Eukaryota</taxon>
        <taxon>Viridiplantae</taxon>
        <taxon>Streptophyta</taxon>
        <taxon>Embryophyta</taxon>
        <taxon>Tracheophyta</taxon>
        <taxon>Spermatophyta</taxon>
        <taxon>Magnoliopsida</taxon>
        <taxon>eudicotyledons</taxon>
        <taxon>Gunneridae</taxon>
        <taxon>Pentapetalae</taxon>
        <taxon>rosids</taxon>
        <taxon>fabids</taxon>
        <taxon>Fabales</taxon>
        <taxon>Fabaceae</taxon>
        <taxon>Papilionoideae</taxon>
        <taxon>50 kb inversion clade</taxon>
        <taxon>NPAAA clade</taxon>
        <taxon>indigoferoid/millettioid clade</taxon>
        <taxon>Phaseoleae</taxon>
        <taxon>Vigna</taxon>
    </lineage>
</organism>
<dbReference type="EMBL" id="CP144694">
    <property type="protein sequence ID" value="WVZ04179.1"/>
    <property type="molecule type" value="Genomic_DNA"/>
</dbReference>
<gene>
    <name evidence="3" type="ORF">V8G54_024985</name>
</gene>
<evidence type="ECO:0000259" key="2">
    <source>
        <dbReference type="Pfam" id="PF13460"/>
    </source>
</evidence>